<dbReference type="HOGENOM" id="CLU_2005371_0_0_1"/>
<organism evidence="3 4">
    <name type="scientific">Sphaerobolus stellatus (strain SS14)</name>
    <dbReference type="NCBI Taxonomy" id="990650"/>
    <lineage>
        <taxon>Eukaryota</taxon>
        <taxon>Fungi</taxon>
        <taxon>Dikarya</taxon>
        <taxon>Basidiomycota</taxon>
        <taxon>Agaricomycotina</taxon>
        <taxon>Agaricomycetes</taxon>
        <taxon>Phallomycetidae</taxon>
        <taxon>Geastrales</taxon>
        <taxon>Sphaerobolaceae</taxon>
        <taxon>Sphaerobolus</taxon>
    </lineage>
</organism>
<feature type="transmembrane region" description="Helical" evidence="2">
    <location>
        <begin position="6"/>
        <end position="24"/>
    </location>
</feature>
<gene>
    <name evidence="3" type="ORF">M422DRAFT_272308</name>
</gene>
<dbReference type="AlphaFoldDB" id="A0A0C9TXS3"/>
<keyword evidence="4" id="KW-1185">Reference proteome</keyword>
<sequence length="124" mass="13392">MEKQLVAAVAQCIITFSIFLKALLFPSRTKATLIESNPGLSPIPSHTNISTPASNTPATTIRVEGEPSVGQTTEGSTENAALIEPDIEGGGGNHGPRWWRSNPSVLVWRLWDIVKQALQKFGNK</sequence>
<keyword evidence="2" id="KW-0472">Membrane</keyword>
<dbReference type="Proteomes" id="UP000054279">
    <property type="component" value="Unassembled WGS sequence"/>
</dbReference>
<reference evidence="3 4" key="1">
    <citation type="submission" date="2014-06" db="EMBL/GenBank/DDBJ databases">
        <title>Evolutionary Origins and Diversification of the Mycorrhizal Mutualists.</title>
        <authorList>
            <consortium name="DOE Joint Genome Institute"/>
            <consortium name="Mycorrhizal Genomics Consortium"/>
            <person name="Kohler A."/>
            <person name="Kuo A."/>
            <person name="Nagy L.G."/>
            <person name="Floudas D."/>
            <person name="Copeland A."/>
            <person name="Barry K.W."/>
            <person name="Cichocki N."/>
            <person name="Veneault-Fourrey C."/>
            <person name="LaButti K."/>
            <person name="Lindquist E.A."/>
            <person name="Lipzen A."/>
            <person name="Lundell T."/>
            <person name="Morin E."/>
            <person name="Murat C."/>
            <person name="Riley R."/>
            <person name="Ohm R."/>
            <person name="Sun H."/>
            <person name="Tunlid A."/>
            <person name="Henrissat B."/>
            <person name="Grigoriev I.V."/>
            <person name="Hibbett D.S."/>
            <person name="Martin F."/>
        </authorList>
    </citation>
    <scope>NUCLEOTIDE SEQUENCE [LARGE SCALE GENOMIC DNA]</scope>
    <source>
        <strain evidence="3 4">SS14</strain>
    </source>
</reference>
<proteinExistence type="predicted"/>
<evidence type="ECO:0000313" key="4">
    <source>
        <dbReference type="Proteomes" id="UP000054279"/>
    </source>
</evidence>
<evidence type="ECO:0000256" key="2">
    <source>
        <dbReference type="SAM" id="Phobius"/>
    </source>
</evidence>
<evidence type="ECO:0000313" key="3">
    <source>
        <dbReference type="EMBL" id="KIJ26614.1"/>
    </source>
</evidence>
<keyword evidence="2" id="KW-1133">Transmembrane helix</keyword>
<keyword evidence="2" id="KW-0812">Transmembrane</keyword>
<evidence type="ECO:0000256" key="1">
    <source>
        <dbReference type="SAM" id="MobiDB-lite"/>
    </source>
</evidence>
<dbReference type="EMBL" id="KN837363">
    <property type="protein sequence ID" value="KIJ26614.1"/>
    <property type="molecule type" value="Genomic_DNA"/>
</dbReference>
<name>A0A0C9TXS3_SPHS4</name>
<feature type="compositionally biased region" description="Polar residues" evidence="1">
    <location>
        <begin position="41"/>
        <end position="59"/>
    </location>
</feature>
<protein>
    <submittedName>
        <fullName evidence="3">Uncharacterized protein</fullName>
    </submittedName>
</protein>
<feature type="region of interest" description="Disordered" evidence="1">
    <location>
        <begin position="41"/>
        <end position="60"/>
    </location>
</feature>
<accession>A0A0C9TXS3</accession>